<dbReference type="Pfam" id="PF00015">
    <property type="entry name" value="MCPsignal"/>
    <property type="match status" value="1"/>
</dbReference>
<dbReference type="OrthoDB" id="9816519at2"/>
<dbReference type="Gene3D" id="1.20.120.30">
    <property type="entry name" value="Aspartate receptor, ligand-binding domain"/>
    <property type="match status" value="1"/>
</dbReference>
<dbReference type="RefSeq" id="WP_110460623.1">
    <property type="nucleotide sequence ID" value="NZ_QKMR01000002.1"/>
</dbReference>
<dbReference type="Pfam" id="PF13682">
    <property type="entry name" value="CZB"/>
    <property type="match status" value="1"/>
</dbReference>
<proteinExistence type="predicted"/>
<accession>A0A318XR50</accession>
<protein>
    <submittedName>
        <fullName evidence="5">Methyl-accepting chemotaxis protein</fullName>
    </submittedName>
</protein>
<reference evidence="5 6" key="1">
    <citation type="submission" date="2018-06" db="EMBL/GenBank/DDBJ databases">
        <title>Genomic Encyclopedia of Type Strains, Phase I: the one thousand microbial genomes (KMG-I) project.</title>
        <authorList>
            <person name="Kyrpides N."/>
        </authorList>
    </citation>
    <scope>NUCLEOTIDE SEQUENCE [LARGE SCALE GENOMIC DNA]</scope>
    <source>
        <strain evidence="5 6">DSM 19573</strain>
    </source>
</reference>
<dbReference type="InterPro" id="IPR025991">
    <property type="entry name" value="Chemoreceptor_zinc-bind_dom"/>
</dbReference>
<evidence type="ECO:0000313" key="5">
    <source>
        <dbReference type="EMBL" id="PYG89948.1"/>
    </source>
</evidence>
<keyword evidence="3" id="KW-0175">Coiled coil</keyword>
<gene>
    <name evidence="5" type="ORF">LY28_00548</name>
</gene>
<comment type="caution">
    <text evidence="5">The sequence shown here is derived from an EMBL/GenBank/DDBJ whole genome shotgun (WGS) entry which is preliminary data.</text>
</comment>
<evidence type="ECO:0000256" key="1">
    <source>
        <dbReference type="ARBA" id="ARBA00023224"/>
    </source>
</evidence>
<dbReference type="EMBL" id="QKMR01000002">
    <property type="protein sequence ID" value="PYG89948.1"/>
    <property type="molecule type" value="Genomic_DNA"/>
</dbReference>
<feature type="coiled-coil region" evidence="3">
    <location>
        <begin position="101"/>
        <end position="128"/>
    </location>
</feature>
<dbReference type="Gene3D" id="1.10.287.950">
    <property type="entry name" value="Methyl-accepting chemotaxis protein"/>
    <property type="match status" value="1"/>
</dbReference>
<evidence type="ECO:0000256" key="2">
    <source>
        <dbReference type="PROSITE-ProRule" id="PRU00284"/>
    </source>
</evidence>
<dbReference type="SMART" id="SM00283">
    <property type="entry name" value="MA"/>
    <property type="match status" value="1"/>
</dbReference>
<keyword evidence="1 2" id="KW-0807">Transducer</keyword>
<evidence type="ECO:0000256" key="3">
    <source>
        <dbReference type="SAM" id="Coils"/>
    </source>
</evidence>
<dbReference type="SUPFAM" id="SSF58104">
    <property type="entry name" value="Methyl-accepting chemotaxis protein (MCP) signaling domain"/>
    <property type="match status" value="1"/>
</dbReference>
<dbReference type="PROSITE" id="PS50111">
    <property type="entry name" value="CHEMOTAXIS_TRANSDUC_2"/>
    <property type="match status" value="1"/>
</dbReference>
<name>A0A318XR50_9FIRM</name>
<dbReference type="Proteomes" id="UP000248132">
    <property type="component" value="Unassembled WGS sequence"/>
</dbReference>
<dbReference type="PANTHER" id="PTHR32089:SF112">
    <property type="entry name" value="LYSOZYME-LIKE PROTEIN-RELATED"/>
    <property type="match status" value="1"/>
</dbReference>
<sequence>MKIFSRKPCNEARCILKYVENRLDGKENQEPSVKYPIHRSVLEYFNKLFSNEKQMADSAKKLLEVTASMSSFDVNMSHTAYELIDFAEELATLSESNLAVVEETTASMEEVNETITNAAETLSHLANDSEVLVQSNHGSLVQIKEVNDLKEEVLNDSNIMNRQIGNLVEMANKVNDIVNGVASIAEQTNLLALNASIEAARAGESGRGFSVVADEIRKLADDTKKNLEGMNFFVKSIQDAAIEGKRSMDNTLESTQKMSVKIDMISNTMEKNVDMLNTVIKDVHNINQSINGVKNAAGEINQAMDVSSRDAEKLNMMTQQIHQDALKSSEQAQKISEVDDELSGIVKDMMHSLHGSTNAIDNKEFSDNIIKAKDAHTNWIQNLKRIVDEMRIYPLQTNGAKCAFGHFYNAMEVTHQAISSDWEKLGQIHAEFHSTGMKVIDAVKEGDASRAKDYYMSAIELSKEIFVYIDKIYKEIENQTEKGIDLFKH</sequence>
<evidence type="ECO:0000313" key="6">
    <source>
        <dbReference type="Proteomes" id="UP000248132"/>
    </source>
</evidence>
<dbReference type="AlphaFoldDB" id="A0A318XR50"/>
<keyword evidence="6" id="KW-1185">Reference proteome</keyword>
<dbReference type="InterPro" id="IPR004089">
    <property type="entry name" value="MCPsignal_dom"/>
</dbReference>
<dbReference type="PANTHER" id="PTHR32089">
    <property type="entry name" value="METHYL-ACCEPTING CHEMOTAXIS PROTEIN MCPB"/>
    <property type="match status" value="1"/>
</dbReference>
<dbReference type="GO" id="GO:0007165">
    <property type="term" value="P:signal transduction"/>
    <property type="evidence" value="ECO:0007669"/>
    <property type="project" value="UniProtKB-KW"/>
</dbReference>
<dbReference type="GO" id="GO:0016020">
    <property type="term" value="C:membrane"/>
    <property type="evidence" value="ECO:0007669"/>
    <property type="project" value="InterPro"/>
</dbReference>
<feature type="domain" description="Methyl-accepting transducer" evidence="4">
    <location>
        <begin position="72"/>
        <end position="322"/>
    </location>
</feature>
<organism evidence="5 6">
    <name type="scientific">Ruminiclostridium sufflavum DSM 19573</name>
    <dbReference type="NCBI Taxonomy" id="1121337"/>
    <lineage>
        <taxon>Bacteria</taxon>
        <taxon>Bacillati</taxon>
        <taxon>Bacillota</taxon>
        <taxon>Clostridia</taxon>
        <taxon>Eubacteriales</taxon>
        <taxon>Oscillospiraceae</taxon>
        <taxon>Ruminiclostridium</taxon>
    </lineage>
</organism>
<evidence type="ECO:0000259" key="4">
    <source>
        <dbReference type="PROSITE" id="PS50111"/>
    </source>
</evidence>